<dbReference type="OrthoDB" id="1524972at2"/>
<keyword evidence="1 6" id="KW-0819">tRNA processing</keyword>
<keyword evidence="8" id="KW-1185">Reference proteome</keyword>
<evidence type="ECO:0000256" key="5">
    <source>
        <dbReference type="ARBA" id="ARBA00022884"/>
    </source>
</evidence>
<dbReference type="Pfam" id="PF00825">
    <property type="entry name" value="Ribonuclease_P"/>
    <property type="match status" value="1"/>
</dbReference>
<dbReference type="HAMAP" id="MF_00227">
    <property type="entry name" value="RNase_P"/>
    <property type="match status" value="1"/>
</dbReference>
<comment type="function">
    <text evidence="6">RNaseP catalyzes the removal of the 5'-leader sequence from pre-tRNA to produce the mature 5'-terminus. It can also cleave other RNA substrates such as 4.5S RNA. The protein component plays an auxiliary but essential role in vivo by binding to the 5'-leader sequence and broadening the substrate specificity of the ribozyme.</text>
</comment>
<evidence type="ECO:0000256" key="6">
    <source>
        <dbReference type="HAMAP-Rule" id="MF_00227"/>
    </source>
</evidence>
<comment type="subunit">
    <text evidence="6">Consists of a catalytic RNA component (M1 or rnpB) and a protein subunit.</text>
</comment>
<sequence>MKITNLSDIFFYKNLKQTFGKNERLCNLRIIGRLFKKGNPEVQTFYLYPFRVLYICTPEAPSPLPQVLFSISKRNFKKAVDRNLIRRRCRETYRLHKSALLALPAETRPSYIAFLYLAKEITSYDVIETAMKQSLKKLEKLPPAFLKEQSNS</sequence>
<comment type="catalytic activity">
    <reaction evidence="6">
        <text>Endonucleolytic cleavage of RNA, removing 5'-extranucleotides from tRNA precursor.</text>
        <dbReference type="EC" id="3.1.26.5"/>
    </reaction>
</comment>
<evidence type="ECO:0000313" key="7">
    <source>
        <dbReference type="EMBL" id="PSL18999.1"/>
    </source>
</evidence>
<dbReference type="Gene3D" id="3.30.230.10">
    <property type="match status" value="1"/>
</dbReference>
<keyword evidence="4 6" id="KW-0378">Hydrolase</keyword>
<accession>A0A2P8FBB4</accession>
<dbReference type="AlphaFoldDB" id="A0A2P8FBB4"/>
<dbReference type="EMBL" id="PYAS01000028">
    <property type="protein sequence ID" value="PSL18999.1"/>
    <property type="molecule type" value="Genomic_DNA"/>
</dbReference>
<keyword evidence="3 6" id="KW-0255">Endonuclease</keyword>
<evidence type="ECO:0000256" key="3">
    <source>
        <dbReference type="ARBA" id="ARBA00022759"/>
    </source>
</evidence>
<dbReference type="InterPro" id="IPR020568">
    <property type="entry name" value="Ribosomal_Su5_D2-typ_SF"/>
</dbReference>
<evidence type="ECO:0000313" key="8">
    <source>
        <dbReference type="Proteomes" id="UP000241964"/>
    </source>
</evidence>
<keyword evidence="2 6" id="KW-0540">Nuclease</keyword>
<dbReference type="Proteomes" id="UP000241964">
    <property type="component" value="Unassembled WGS sequence"/>
</dbReference>
<dbReference type="GO" id="GO:0000049">
    <property type="term" value="F:tRNA binding"/>
    <property type="evidence" value="ECO:0007669"/>
    <property type="project" value="UniProtKB-UniRule"/>
</dbReference>
<dbReference type="EC" id="3.1.26.5" evidence="6"/>
<name>A0A2P8FBB4_9BACT</name>
<keyword evidence="5 6" id="KW-0694">RNA-binding</keyword>
<dbReference type="GO" id="GO:0004526">
    <property type="term" value="F:ribonuclease P activity"/>
    <property type="evidence" value="ECO:0007669"/>
    <property type="project" value="UniProtKB-UniRule"/>
</dbReference>
<protein>
    <recommendedName>
        <fullName evidence="6">Ribonuclease P protein component</fullName>
        <shortName evidence="6">RNase P protein</shortName>
        <shortName evidence="6">RNaseP protein</shortName>
        <ecNumber evidence="6">3.1.26.5</ecNumber>
    </recommendedName>
    <alternativeName>
        <fullName evidence="6">Protein C5</fullName>
    </alternativeName>
</protein>
<comment type="similarity">
    <text evidence="6">Belongs to the RnpA family.</text>
</comment>
<comment type="caution">
    <text evidence="7">The sequence shown here is derived from an EMBL/GenBank/DDBJ whole genome shotgun (WGS) entry which is preliminary data.</text>
</comment>
<dbReference type="GO" id="GO:0001682">
    <property type="term" value="P:tRNA 5'-leader removal"/>
    <property type="evidence" value="ECO:0007669"/>
    <property type="project" value="UniProtKB-UniRule"/>
</dbReference>
<dbReference type="InterPro" id="IPR014721">
    <property type="entry name" value="Ribsml_uS5_D2-typ_fold_subgr"/>
</dbReference>
<evidence type="ECO:0000256" key="1">
    <source>
        <dbReference type="ARBA" id="ARBA00022694"/>
    </source>
</evidence>
<evidence type="ECO:0000256" key="2">
    <source>
        <dbReference type="ARBA" id="ARBA00022722"/>
    </source>
</evidence>
<dbReference type="SUPFAM" id="SSF54211">
    <property type="entry name" value="Ribosomal protein S5 domain 2-like"/>
    <property type="match status" value="1"/>
</dbReference>
<evidence type="ECO:0000256" key="4">
    <source>
        <dbReference type="ARBA" id="ARBA00022801"/>
    </source>
</evidence>
<reference evidence="7 8" key="1">
    <citation type="submission" date="2018-03" db="EMBL/GenBank/DDBJ databases">
        <title>Genomic Encyclopedia of Archaeal and Bacterial Type Strains, Phase II (KMG-II): from individual species to whole genera.</title>
        <authorList>
            <person name="Goeker M."/>
        </authorList>
    </citation>
    <scope>NUCLEOTIDE SEQUENCE [LARGE SCALE GENOMIC DNA]</scope>
    <source>
        <strain evidence="7 8">DSM 29057</strain>
    </source>
</reference>
<gene>
    <name evidence="6" type="primary">rnpA</name>
    <name evidence="7" type="ORF">CLV60_1283</name>
</gene>
<organism evidence="7 8">
    <name type="scientific">Dyadobacter jiangsuensis</name>
    <dbReference type="NCBI Taxonomy" id="1591085"/>
    <lineage>
        <taxon>Bacteria</taxon>
        <taxon>Pseudomonadati</taxon>
        <taxon>Bacteroidota</taxon>
        <taxon>Cytophagia</taxon>
        <taxon>Cytophagales</taxon>
        <taxon>Spirosomataceae</taxon>
        <taxon>Dyadobacter</taxon>
    </lineage>
</organism>
<dbReference type="InterPro" id="IPR000100">
    <property type="entry name" value="RNase_P"/>
</dbReference>
<proteinExistence type="inferred from homology"/>